<dbReference type="PANTHER" id="PTHR40448">
    <property type="entry name" value="TWO-COMPONENT SENSOR HISTIDINE KINASE"/>
    <property type="match status" value="1"/>
</dbReference>
<keyword evidence="3" id="KW-0418">Kinase</keyword>
<dbReference type="AlphaFoldDB" id="A0A239R6U7"/>
<evidence type="ECO:0000256" key="1">
    <source>
        <dbReference type="SAM" id="Phobius"/>
    </source>
</evidence>
<feature type="transmembrane region" description="Helical" evidence="1">
    <location>
        <begin position="133"/>
        <end position="155"/>
    </location>
</feature>
<keyword evidence="1" id="KW-0472">Membrane</keyword>
<feature type="transmembrane region" description="Helical" evidence="1">
    <location>
        <begin position="206"/>
        <end position="225"/>
    </location>
</feature>
<feature type="transmembrane region" description="Helical" evidence="1">
    <location>
        <begin position="33"/>
        <end position="52"/>
    </location>
</feature>
<feature type="transmembrane region" description="Helical" evidence="1">
    <location>
        <begin position="6"/>
        <end position="26"/>
    </location>
</feature>
<accession>A0A239R6U7</accession>
<feature type="domain" description="Sensor histidine kinase NatK-like C-terminal" evidence="2">
    <location>
        <begin position="356"/>
        <end position="453"/>
    </location>
</feature>
<proteinExistence type="predicted"/>
<dbReference type="Proteomes" id="UP000214649">
    <property type="component" value="Unassembled WGS sequence"/>
</dbReference>
<dbReference type="GO" id="GO:0042802">
    <property type="term" value="F:identical protein binding"/>
    <property type="evidence" value="ECO:0007669"/>
    <property type="project" value="TreeGrafter"/>
</dbReference>
<keyword evidence="1" id="KW-0812">Transmembrane</keyword>
<protein>
    <submittedName>
        <fullName evidence="3">Two-component system, AgrA family, sensor histidine kinase AgrC</fullName>
    </submittedName>
</protein>
<dbReference type="Pfam" id="PF14501">
    <property type="entry name" value="HATPase_c_5"/>
    <property type="match status" value="1"/>
</dbReference>
<reference evidence="3 4" key="1">
    <citation type="submission" date="2017-07" db="EMBL/GenBank/DDBJ databases">
        <authorList>
            <person name="Sun Z.S."/>
            <person name="Albrecht U."/>
            <person name="Echele G."/>
            <person name="Lee C.C."/>
        </authorList>
    </citation>
    <scope>NUCLEOTIDE SEQUENCE [LARGE SCALE GENOMIC DNA]</scope>
    <source>
        <strain evidence="3 4">AR3</strain>
    </source>
</reference>
<name>A0A239R6U7_STREI</name>
<dbReference type="GO" id="GO:0016301">
    <property type="term" value="F:kinase activity"/>
    <property type="evidence" value="ECO:0007669"/>
    <property type="project" value="UniProtKB-KW"/>
</dbReference>
<dbReference type="InterPro" id="IPR036890">
    <property type="entry name" value="HATPase_C_sf"/>
</dbReference>
<evidence type="ECO:0000313" key="4">
    <source>
        <dbReference type="Proteomes" id="UP000214649"/>
    </source>
</evidence>
<feature type="transmembrane region" description="Helical" evidence="1">
    <location>
        <begin position="58"/>
        <end position="79"/>
    </location>
</feature>
<evidence type="ECO:0000313" key="3">
    <source>
        <dbReference type="EMBL" id="SNU06176.1"/>
    </source>
</evidence>
<dbReference type="SUPFAM" id="SSF55874">
    <property type="entry name" value="ATPase domain of HSP90 chaperone/DNA topoisomerase II/histidine kinase"/>
    <property type="match status" value="1"/>
</dbReference>
<feature type="transmembrane region" description="Helical" evidence="1">
    <location>
        <begin position="176"/>
        <end position="194"/>
    </location>
</feature>
<dbReference type="EMBL" id="FZRA01000001">
    <property type="protein sequence ID" value="SNU06176.1"/>
    <property type="molecule type" value="Genomic_DNA"/>
</dbReference>
<keyword evidence="3" id="KW-0808">Transferase</keyword>
<gene>
    <name evidence="3" type="ORF">SAMN05216470_0208</name>
</gene>
<dbReference type="InterPro" id="IPR032834">
    <property type="entry name" value="NatK-like_C"/>
</dbReference>
<keyword evidence="1" id="KW-1133">Transmembrane helix</keyword>
<dbReference type="PANTHER" id="PTHR40448:SF1">
    <property type="entry name" value="TWO-COMPONENT SENSOR HISTIDINE KINASE"/>
    <property type="match status" value="1"/>
</dbReference>
<organism evidence="3 4">
    <name type="scientific">Streptococcus equinus</name>
    <name type="common">Streptococcus bovis</name>
    <dbReference type="NCBI Taxonomy" id="1335"/>
    <lineage>
        <taxon>Bacteria</taxon>
        <taxon>Bacillati</taxon>
        <taxon>Bacillota</taxon>
        <taxon>Bacilli</taxon>
        <taxon>Lactobacillales</taxon>
        <taxon>Streptococcaceae</taxon>
        <taxon>Streptococcus</taxon>
    </lineage>
</organism>
<feature type="transmembrane region" description="Helical" evidence="1">
    <location>
        <begin position="91"/>
        <end position="113"/>
    </location>
</feature>
<evidence type="ECO:0000259" key="2">
    <source>
        <dbReference type="Pfam" id="PF14501"/>
    </source>
</evidence>
<dbReference type="Gene3D" id="3.30.565.10">
    <property type="entry name" value="Histidine kinase-like ATPase, C-terminal domain"/>
    <property type="match status" value="1"/>
</dbReference>
<sequence>MIEIVVFIITMLLNFVGFVIVGILFQQITKVKLTFLEWVLIIIFLQAVSFFMNPQKYSMVALVLMKDISVIFCLLSVSFHHNPKIGIRYHIFYALYPINLYMILHEVYCYIIFAIFSIQLTSLTMTSPSVRKMIGMITAVIIPPIFYYLISKWLNIDISNVRKTLKNYLSARALRFVNVLLLLFYPGMECFGAIAPFEKMSMNRNIYRAVIFIYFILLFIFLFYLNFRHGQEQKNELLRNQEMELAALENYSKHVESLYQEVRSFRHDYANVLMSLKFGIDQGDLDNIKKIYEEITADSAKLVKNNKFDLTRLANISDSAVKSLMSAKFLEAENRSIEISLEVAEPMKNPKIPLISYIRILSILFDNAIEGALESENPKIAVANFYQDGDFVFIIENSTREKSVDLSKIFQRGYSTKGENRGLGLATLVDFQDDYENLSVETSSLDYKFTQVVRVYEEEGQNVE</sequence>